<comment type="caution">
    <text evidence="2">The sequence shown here is derived from an EMBL/GenBank/DDBJ whole genome shotgun (WGS) entry which is preliminary data.</text>
</comment>
<keyword evidence="3" id="KW-1185">Reference proteome</keyword>
<evidence type="ECO:0000313" key="3">
    <source>
        <dbReference type="Proteomes" id="UP000604825"/>
    </source>
</evidence>
<protein>
    <submittedName>
        <fullName evidence="2">Uncharacterized protein</fullName>
    </submittedName>
</protein>
<sequence length="229" mass="24819">MPLSSRSSLSPAVVSLLALARSPDRRLVPLLRRVHGVLQRVRGQIRWVPSSISLLSLSAPISLFSLRSGGSRLQSPSVPLFFILESRLRLVLSILDASLSSVRRSHRRPPPPPGLRSPLRYRGCASGPSHRRFRRSGSRAVEEPETAKIAPGIGDADEGEFDHSQNDELRMCGLAGDDEEDDVREDCAELFGRSAADPLPYDQDAVPVHGEGADPDADGGDTLSDVLMS</sequence>
<feature type="region of interest" description="Disordered" evidence="1">
    <location>
        <begin position="192"/>
        <end position="229"/>
    </location>
</feature>
<evidence type="ECO:0000313" key="2">
    <source>
        <dbReference type="EMBL" id="CAD6342912.1"/>
    </source>
</evidence>
<accession>A0A811SQV4</accession>
<organism evidence="2 3">
    <name type="scientific">Miscanthus lutarioriparius</name>
    <dbReference type="NCBI Taxonomy" id="422564"/>
    <lineage>
        <taxon>Eukaryota</taxon>
        <taxon>Viridiplantae</taxon>
        <taxon>Streptophyta</taxon>
        <taxon>Embryophyta</taxon>
        <taxon>Tracheophyta</taxon>
        <taxon>Spermatophyta</taxon>
        <taxon>Magnoliopsida</taxon>
        <taxon>Liliopsida</taxon>
        <taxon>Poales</taxon>
        <taxon>Poaceae</taxon>
        <taxon>PACMAD clade</taxon>
        <taxon>Panicoideae</taxon>
        <taxon>Andropogonodae</taxon>
        <taxon>Andropogoneae</taxon>
        <taxon>Saccharinae</taxon>
        <taxon>Miscanthus</taxon>
    </lineage>
</organism>
<feature type="region of interest" description="Disordered" evidence="1">
    <location>
        <begin position="102"/>
        <end position="163"/>
    </location>
</feature>
<dbReference type="AlphaFoldDB" id="A0A811SQV4"/>
<dbReference type="Proteomes" id="UP000604825">
    <property type="component" value="Unassembled WGS sequence"/>
</dbReference>
<dbReference type="EMBL" id="CAJGYO010000629">
    <property type="protein sequence ID" value="CAD6342912.1"/>
    <property type="molecule type" value="Genomic_DNA"/>
</dbReference>
<gene>
    <name evidence="2" type="ORF">NCGR_LOCUS67010</name>
</gene>
<evidence type="ECO:0000256" key="1">
    <source>
        <dbReference type="SAM" id="MobiDB-lite"/>
    </source>
</evidence>
<name>A0A811SQV4_9POAL</name>
<reference evidence="2" key="1">
    <citation type="submission" date="2020-10" db="EMBL/GenBank/DDBJ databases">
        <authorList>
            <person name="Han B."/>
            <person name="Lu T."/>
            <person name="Zhao Q."/>
            <person name="Huang X."/>
            <person name="Zhao Y."/>
        </authorList>
    </citation>
    <scope>NUCLEOTIDE SEQUENCE</scope>
</reference>
<proteinExistence type="predicted"/>